<evidence type="ECO:0000313" key="2">
    <source>
        <dbReference type="EMBL" id="WNO05042.1"/>
    </source>
</evidence>
<reference evidence="2 3" key="1">
    <citation type="submission" date="2023-08" db="EMBL/GenBank/DDBJ databases">
        <title>Rhodoferax potami sp. nov. and Rhodoferax mekongensis sp. nov., isolated from the Mekong River in Thailand.</title>
        <authorList>
            <person name="Kitikhun S."/>
            <person name="Charoenyingcharoen P."/>
            <person name="Siriarchawattana P."/>
            <person name="Likhitrattanapisal S."/>
            <person name="Nilsakha T."/>
            <person name="Chanpet A."/>
            <person name="Rattanawaree P."/>
            <person name="Ingsriswang S."/>
        </authorList>
    </citation>
    <scope>NUCLEOTIDE SEQUENCE [LARGE SCALE GENOMIC DNA]</scope>
    <source>
        <strain evidence="2 3">TBRC 17307</strain>
    </source>
</reference>
<dbReference type="RefSeq" id="WP_313867852.1">
    <property type="nucleotide sequence ID" value="NZ_CP132507.1"/>
</dbReference>
<sequence length="363" mass="38593">MRPSLTLLSLRSFMAVLAAVLALHWWLLGGFRLGLWPGESDSAGETVAPLSTRMIAAPQDSPAPQPPPVPSAPEPTAPAVKSVPTQPNGTAEGGPVQPALVPESQSSGTAADPPPVNHPATESATLAPPAEPAPPVAEPVASSDRLPRFAFPPPVVLNYDVFGMSDGQQNVVGAAITWKHDGENYQASLVVTKFLINLRQWTSKGALTAAGLAPVRFGEKGFRRAEVASHFVRDEGRVIFSANSEPAPLLPGAQDYLSVFIQLASLWAGEPSRLTAGDTLSFQTIGPRQAESWMFVVSPEERVTVPGGNMQAIKLTREATGDYSTKAEIWLAPQLAYLPAHIRLSEPNGNVLDMVWTDSQIPQ</sequence>
<evidence type="ECO:0000313" key="3">
    <source>
        <dbReference type="Proteomes" id="UP001302257"/>
    </source>
</evidence>
<name>A0ABZ0B297_9BURK</name>
<keyword evidence="3" id="KW-1185">Reference proteome</keyword>
<feature type="compositionally biased region" description="Pro residues" evidence="1">
    <location>
        <begin position="61"/>
        <end position="76"/>
    </location>
</feature>
<dbReference type="EMBL" id="CP132507">
    <property type="protein sequence ID" value="WNO05042.1"/>
    <property type="molecule type" value="Genomic_DNA"/>
</dbReference>
<evidence type="ECO:0000256" key="1">
    <source>
        <dbReference type="SAM" id="MobiDB-lite"/>
    </source>
</evidence>
<dbReference type="Proteomes" id="UP001302257">
    <property type="component" value="Chromosome"/>
</dbReference>
<feature type="region of interest" description="Disordered" evidence="1">
    <location>
        <begin position="57"/>
        <end position="141"/>
    </location>
</feature>
<organism evidence="2 3">
    <name type="scientific">Rhodoferax mekongensis</name>
    <dbReference type="NCBI Taxonomy" id="3068341"/>
    <lineage>
        <taxon>Bacteria</taxon>
        <taxon>Pseudomonadati</taxon>
        <taxon>Pseudomonadota</taxon>
        <taxon>Betaproteobacteria</taxon>
        <taxon>Burkholderiales</taxon>
        <taxon>Comamonadaceae</taxon>
        <taxon>Rhodoferax</taxon>
    </lineage>
</organism>
<accession>A0ABZ0B297</accession>
<proteinExistence type="predicted"/>
<dbReference type="InterPro" id="IPR021457">
    <property type="entry name" value="DUF3108"/>
</dbReference>
<feature type="compositionally biased region" description="Low complexity" evidence="1">
    <location>
        <begin position="119"/>
        <end position="128"/>
    </location>
</feature>
<gene>
    <name evidence="2" type="ORF">RAN89_01050</name>
</gene>
<dbReference type="Pfam" id="PF11306">
    <property type="entry name" value="DUF3108"/>
    <property type="match status" value="1"/>
</dbReference>
<protein>
    <submittedName>
        <fullName evidence="2">DUF3108 domain-containing protein</fullName>
    </submittedName>
</protein>